<dbReference type="GeneID" id="64624312"/>
<dbReference type="AlphaFoldDB" id="A0A9P7EJR4"/>
<dbReference type="RefSeq" id="XP_041197914.1">
    <property type="nucleotide sequence ID" value="XM_041330295.1"/>
</dbReference>
<dbReference type="GO" id="GO:0016705">
    <property type="term" value="F:oxidoreductase activity, acting on paired donors, with incorporation or reduction of molecular oxygen"/>
    <property type="evidence" value="ECO:0007669"/>
    <property type="project" value="InterPro"/>
</dbReference>
<dbReference type="GO" id="GO:0005506">
    <property type="term" value="F:iron ion binding"/>
    <property type="evidence" value="ECO:0007669"/>
    <property type="project" value="InterPro"/>
</dbReference>
<dbReference type="InterPro" id="IPR036396">
    <property type="entry name" value="Cyt_P450_sf"/>
</dbReference>
<evidence type="ECO:0000313" key="2">
    <source>
        <dbReference type="Proteomes" id="UP000807769"/>
    </source>
</evidence>
<evidence type="ECO:0000313" key="1">
    <source>
        <dbReference type="EMBL" id="KAG1823854.1"/>
    </source>
</evidence>
<organism evidence="1 2">
    <name type="scientific">Suillus subaureus</name>
    <dbReference type="NCBI Taxonomy" id="48587"/>
    <lineage>
        <taxon>Eukaryota</taxon>
        <taxon>Fungi</taxon>
        <taxon>Dikarya</taxon>
        <taxon>Basidiomycota</taxon>
        <taxon>Agaricomycotina</taxon>
        <taxon>Agaricomycetes</taxon>
        <taxon>Agaricomycetidae</taxon>
        <taxon>Boletales</taxon>
        <taxon>Suillineae</taxon>
        <taxon>Suillaceae</taxon>
        <taxon>Suillus</taxon>
    </lineage>
</organism>
<accession>A0A9P7EJR4</accession>
<dbReference type="Proteomes" id="UP000807769">
    <property type="component" value="Unassembled WGS sequence"/>
</dbReference>
<dbReference type="OrthoDB" id="1470350at2759"/>
<protein>
    <submittedName>
        <fullName evidence="1">Uncharacterized protein</fullName>
    </submittedName>
</protein>
<dbReference type="EMBL" id="JABBWG010000004">
    <property type="protein sequence ID" value="KAG1823854.1"/>
    <property type="molecule type" value="Genomic_DNA"/>
</dbReference>
<dbReference type="GO" id="GO:0004497">
    <property type="term" value="F:monooxygenase activity"/>
    <property type="evidence" value="ECO:0007669"/>
    <property type="project" value="InterPro"/>
</dbReference>
<dbReference type="SUPFAM" id="SSF48264">
    <property type="entry name" value="Cytochrome P450"/>
    <property type="match status" value="1"/>
</dbReference>
<sequence>DSAEMYEHWATEYGVAYMILGVLEQTRIVLSDPRAIAHCYAQETWTYVLMPLALVLMEASMGQGLLWSQGEDHRRYYSALFLMPATY</sequence>
<comment type="caution">
    <text evidence="1">The sequence shown here is derived from an EMBL/GenBank/DDBJ whole genome shotgun (WGS) entry which is preliminary data.</text>
</comment>
<dbReference type="GO" id="GO:0020037">
    <property type="term" value="F:heme binding"/>
    <property type="evidence" value="ECO:0007669"/>
    <property type="project" value="InterPro"/>
</dbReference>
<name>A0A9P7EJR4_9AGAM</name>
<dbReference type="Gene3D" id="1.10.630.10">
    <property type="entry name" value="Cytochrome P450"/>
    <property type="match status" value="1"/>
</dbReference>
<keyword evidence="2" id="KW-1185">Reference proteome</keyword>
<proteinExistence type="predicted"/>
<gene>
    <name evidence="1" type="ORF">BJ212DRAFT_1262803</name>
</gene>
<reference evidence="1" key="1">
    <citation type="journal article" date="2020" name="New Phytol.">
        <title>Comparative genomics reveals dynamic genome evolution in host specialist ectomycorrhizal fungi.</title>
        <authorList>
            <person name="Lofgren L.A."/>
            <person name="Nguyen N.H."/>
            <person name="Vilgalys R."/>
            <person name="Ruytinx J."/>
            <person name="Liao H.L."/>
            <person name="Branco S."/>
            <person name="Kuo A."/>
            <person name="LaButti K."/>
            <person name="Lipzen A."/>
            <person name="Andreopoulos W."/>
            <person name="Pangilinan J."/>
            <person name="Riley R."/>
            <person name="Hundley H."/>
            <person name="Na H."/>
            <person name="Barry K."/>
            <person name="Grigoriev I.V."/>
            <person name="Stajich J.E."/>
            <person name="Kennedy P.G."/>
        </authorList>
    </citation>
    <scope>NUCLEOTIDE SEQUENCE</scope>
    <source>
        <strain evidence="1">MN1</strain>
    </source>
</reference>
<feature type="non-terminal residue" evidence="1">
    <location>
        <position position="1"/>
    </location>
</feature>